<dbReference type="InterPro" id="IPR036396">
    <property type="entry name" value="Cyt_P450_sf"/>
</dbReference>
<dbReference type="InterPro" id="IPR002401">
    <property type="entry name" value="Cyt_P450_E_grp-I"/>
</dbReference>
<gene>
    <name evidence="13" type="ORF">NP493_5g10037</name>
</gene>
<comment type="caution">
    <text evidence="13">The sequence shown here is derived from an EMBL/GenBank/DDBJ whole genome shotgun (WGS) entry which is preliminary data.</text>
</comment>
<evidence type="ECO:0000313" key="14">
    <source>
        <dbReference type="Proteomes" id="UP001209878"/>
    </source>
</evidence>
<accession>A0AAD9ULI6</accession>
<comment type="function">
    <text evidence="9">Cytochromes P450 are a group of heme-thiolate monooxygenases. They oxidize a variety of structurally unrelated compounds, including steroids, fatty acids, and xenobiotics.</text>
</comment>
<name>A0AAD9ULI6_RIDPI</name>
<feature type="binding site" description="axial binding residue" evidence="10">
    <location>
        <position position="392"/>
    </location>
    <ligand>
        <name>heme</name>
        <dbReference type="ChEBI" id="CHEBI:30413"/>
    </ligand>
    <ligandPart>
        <name>Fe</name>
        <dbReference type="ChEBI" id="CHEBI:18248"/>
    </ligandPart>
</feature>
<evidence type="ECO:0000256" key="5">
    <source>
        <dbReference type="ARBA" id="ARBA00022723"/>
    </source>
</evidence>
<organism evidence="13 14">
    <name type="scientific">Ridgeia piscesae</name>
    <name type="common">Tubeworm</name>
    <dbReference type="NCBI Taxonomy" id="27915"/>
    <lineage>
        <taxon>Eukaryota</taxon>
        <taxon>Metazoa</taxon>
        <taxon>Spiralia</taxon>
        <taxon>Lophotrochozoa</taxon>
        <taxon>Annelida</taxon>
        <taxon>Polychaeta</taxon>
        <taxon>Sedentaria</taxon>
        <taxon>Canalipalpata</taxon>
        <taxon>Sabellida</taxon>
        <taxon>Siboglinidae</taxon>
        <taxon>Ridgeia</taxon>
    </lineage>
</organism>
<evidence type="ECO:0000313" key="13">
    <source>
        <dbReference type="EMBL" id="KAK2193811.1"/>
    </source>
</evidence>
<evidence type="ECO:0000256" key="9">
    <source>
        <dbReference type="ARBA" id="ARBA00043906"/>
    </source>
</evidence>
<keyword evidence="7 11" id="KW-0560">Oxidoreductase</keyword>
<dbReference type="Gene3D" id="1.10.630.10">
    <property type="entry name" value="Cytochrome P450"/>
    <property type="match status" value="1"/>
</dbReference>
<dbReference type="GO" id="GO:0008395">
    <property type="term" value="F:steroid hydroxylase activity"/>
    <property type="evidence" value="ECO:0007669"/>
    <property type="project" value="TreeGrafter"/>
</dbReference>
<feature type="region of interest" description="Disordered" evidence="12">
    <location>
        <begin position="207"/>
        <end position="236"/>
    </location>
</feature>
<keyword evidence="8 10" id="KW-0408">Iron</keyword>
<dbReference type="GO" id="GO:0005789">
    <property type="term" value="C:endoplasmic reticulum membrane"/>
    <property type="evidence" value="ECO:0007669"/>
    <property type="project" value="UniProtKB-SubCell"/>
</dbReference>
<dbReference type="GO" id="GO:0020037">
    <property type="term" value="F:heme binding"/>
    <property type="evidence" value="ECO:0007669"/>
    <property type="project" value="InterPro"/>
</dbReference>
<evidence type="ECO:0000256" key="1">
    <source>
        <dbReference type="ARBA" id="ARBA00004174"/>
    </source>
</evidence>
<dbReference type="PRINTS" id="PR00463">
    <property type="entry name" value="EP450I"/>
</dbReference>
<protein>
    <recommendedName>
        <fullName evidence="15">Cytochrome P450</fullName>
    </recommendedName>
</protein>
<reference evidence="13" key="1">
    <citation type="journal article" date="2023" name="Mol. Biol. Evol.">
        <title>Third-Generation Sequencing Reveals the Adaptive Role of the Epigenome in Three Deep-Sea Polychaetes.</title>
        <authorList>
            <person name="Perez M."/>
            <person name="Aroh O."/>
            <person name="Sun Y."/>
            <person name="Lan Y."/>
            <person name="Juniper S.K."/>
            <person name="Young C.R."/>
            <person name="Angers B."/>
            <person name="Qian P.Y."/>
        </authorList>
    </citation>
    <scope>NUCLEOTIDE SEQUENCE</scope>
    <source>
        <strain evidence="13">R07B-5</strain>
    </source>
</reference>
<keyword evidence="6" id="KW-0492">Microsome</keyword>
<dbReference type="FunFam" id="1.10.630.10:FF:000042">
    <property type="entry name" value="Cytochrome P450"/>
    <property type="match status" value="1"/>
</dbReference>
<dbReference type="PRINTS" id="PR00385">
    <property type="entry name" value="P450"/>
</dbReference>
<dbReference type="InterPro" id="IPR017972">
    <property type="entry name" value="Cyt_P450_CS"/>
</dbReference>
<evidence type="ECO:0000256" key="7">
    <source>
        <dbReference type="ARBA" id="ARBA00023002"/>
    </source>
</evidence>
<evidence type="ECO:0000256" key="8">
    <source>
        <dbReference type="ARBA" id="ARBA00023004"/>
    </source>
</evidence>
<evidence type="ECO:0000256" key="3">
    <source>
        <dbReference type="ARBA" id="ARBA00010617"/>
    </source>
</evidence>
<evidence type="ECO:0008006" key="15">
    <source>
        <dbReference type="Google" id="ProtNLM"/>
    </source>
</evidence>
<dbReference type="Proteomes" id="UP001209878">
    <property type="component" value="Unassembled WGS sequence"/>
</dbReference>
<dbReference type="PANTHER" id="PTHR24302:SF15">
    <property type="entry name" value="FATTY-ACID PEROXYGENASE"/>
    <property type="match status" value="1"/>
</dbReference>
<evidence type="ECO:0000256" key="10">
    <source>
        <dbReference type="PIRSR" id="PIRSR602401-1"/>
    </source>
</evidence>
<feature type="compositionally biased region" description="Basic and acidic residues" evidence="12">
    <location>
        <begin position="207"/>
        <end position="223"/>
    </location>
</feature>
<dbReference type="PROSITE" id="PS00086">
    <property type="entry name" value="CYTOCHROME_P450"/>
    <property type="match status" value="1"/>
</dbReference>
<keyword evidence="11" id="KW-0503">Monooxygenase</keyword>
<dbReference type="InterPro" id="IPR050705">
    <property type="entry name" value="Cytochrome_P450_3A"/>
</dbReference>
<dbReference type="SUPFAM" id="SSF48264">
    <property type="entry name" value="Cytochrome P450"/>
    <property type="match status" value="1"/>
</dbReference>
<evidence type="ECO:0000256" key="11">
    <source>
        <dbReference type="RuleBase" id="RU000461"/>
    </source>
</evidence>
<keyword evidence="14" id="KW-1185">Reference proteome</keyword>
<dbReference type="Pfam" id="PF00067">
    <property type="entry name" value="p450"/>
    <property type="match status" value="1"/>
</dbReference>
<comment type="similarity">
    <text evidence="3 11">Belongs to the cytochrome P450 family.</text>
</comment>
<keyword evidence="4 10" id="KW-0349">Heme</keyword>
<comment type="cofactor">
    <cofactor evidence="10">
        <name>heme</name>
        <dbReference type="ChEBI" id="CHEBI:30413"/>
    </cofactor>
</comment>
<comment type="subcellular location">
    <subcellularLocation>
        <location evidence="2">Endoplasmic reticulum membrane</location>
        <topology evidence="2">Peripheral membrane protein</topology>
    </subcellularLocation>
    <subcellularLocation>
        <location evidence="1">Microsome membrane</location>
        <topology evidence="1">Peripheral membrane protein</topology>
    </subcellularLocation>
</comment>
<evidence type="ECO:0000256" key="6">
    <source>
        <dbReference type="ARBA" id="ARBA00022848"/>
    </source>
</evidence>
<keyword evidence="6" id="KW-0256">Endoplasmic reticulum</keyword>
<dbReference type="AlphaFoldDB" id="A0AAD9ULI6"/>
<dbReference type="CDD" id="cd11055">
    <property type="entry name" value="CYP3A-like"/>
    <property type="match status" value="1"/>
</dbReference>
<dbReference type="InterPro" id="IPR001128">
    <property type="entry name" value="Cyt_P450"/>
</dbReference>
<keyword evidence="5 10" id="KW-0479">Metal-binding</keyword>
<sequence length="446" mass="50526">MYLVQEYGKVVGYFMGSRPCLLVADHDMLKTIMVTDFANFQNGRKFSDTSRSLSNSLLLLRDDHWKYVRSLLAPTFSSAKLKQMASHINACAKLLVKNLDKQVGNKQGFPVGKFTGAFTMDVIARTVFSLEVDSQLDPNNPFVVHASKAFTDVSITNPIIFLSMVFPILPALFRLLKLSVIPKSTEEFFNNERVDFLQLIMNASREDKADAASGEQEERKEQPMEQGEGETQSEYKGKGLSHDEVLGNAMLFFLAGYDTTATTLTYLMYSLALNPDCQQNAAEEVDKVLGQQDEVSYEMLSQLPYLDMCIQETLRMFPPSIGMDREVKCDVTVNGVILPENAIVTIPIYVLHHDPEVWPEPDKFDPERFTPEAKVDRNPFSYMPFGHGPRNCLGMRLAQQEMKMVMATVLQRLRITTCHQTQSPLTFQKTMLLVPQKEIMLAVERR</sequence>
<evidence type="ECO:0000256" key="12">
    <source>
        <dbReference type="SAM" id="MobiDB-lite"/>
    </source>
</evidence>
<evidence type="ECO:0000256" key="2">
    <source>
        <dbReference type="ARBA" id="ARBA00004406"/>
    </source>
</evidence>
<dbReference type="EMBL" id="JAODUO010000006">
    <property type="protein sequence ID" value="KAK2193811.1"/>
    <property type="molecule type" value="Genomic_DNA"/>
</dbReference>
<dbReference type="GO" id="GO:0016705">
    <property type="term" value="F:oxidoreductase activity, acting on paired donors, with incorporation or reduction of molecular oxygen"/>
    <property type="evidence" value="ECO:0007669"/>
    <property type="project" value="InterPro"/>
</dbReference>
<evidence type="ECO:0000256" key="4">
    <source>
        <dbReference type="ARBA" id="ARBA00022617"/>
    </source>
</evidence>
<dbReference type="PANTHER" id="PTHR24302">
    <property type="entry name" value="CYTOCHROME P450 FAMILY 3"/>
    <property type="match status" value="1"/>
</dbReference>
<dbReference type="GO" id="GO:0005506">
    <property type="term" value="F:iron ion binding"/>
    <property type="evidence" value="ECO:0007669"/>
    <property type="project" value="InterPro"/>
</dbReference>
<proteinExistence type="inferred from homology"/>